<name>A0ABP9Y8X9_9FUNG</name>
<dbReference type="PANTHER" id="PTHR45630:SF7">
    <property type="entry name" value="ENDOPLASMIC RETICULUM TRANSMEMBRANE HELIX TRANSLOCASE"/>
    <property type="match status" value="1"/>
</dbReference>
<dbReference type="Proteomes" id="UP001476247">
    <property type="component" value="Unassembled WGS sequence"/>
</dbReference>
<dbReference type="Pfam" id="PF23143">
    <property type="entry name" value="2TM_P5A-ATPase"/>
    <property type="match status" value="1"/>
</dbReference>
<evidence type="ECO:0000256" key="6">
    <source>
        <dbReference type="ARBA" id="ARBA00022967"/>
    </source>
</evidence>
<dbReference type="EMBL" id="BAABUJ010000027">
    <property type="protein sequence ID" value="GAA5803215.1"/>
    <property type="molecule type" value="Genomic_DNA"/>
</dbReference>
<organism evidence="9 10">
    <name type="scientific">Helicostylum pulchrum</name>
    <dbReference type="NCBI Taxonomy" id="562976"/>
    <lineage>
        <taxon>Eukaryota</taxon>
        <taxon>Fungi</taxon>
        <taxon>Fungi incertae sedis</taxon>
        <taxon>Mucoromycota</taxon>
        <taxon>Mucoromycotina</taxon>
        <taxon>Mucoromycetes</taxon>
        <taxon>Mucorales</taxon>
        <taxon>Mucorineae</taxon>
        <taxon>Mucoraceae</taxon>
        <taxon>Helicostylum</taxon>
    </lineage>
</organism>
<gene>
    <name evidence="9" type="ORF">HPULCUR_008692</name>
</gene>
<sequence length="161" mass="18805">MYVWPFVSVLYPVFLYVYKNHYDDYLGSEEWTFVALGSIITLHAMTFLVCQWSVDMKALFTCVKESDVHKATIIKIVPFRYQGKGTLVPLEHSKSLDNQDEISFVFQQKKFIYNVDRKQFQKLLYPSDLNHTVKPYQSTKGLTSKTEVESLTHSYGLNKQI</sequence>
<evidence type="ECO:0000256" key="5">
    <source>
        <dbReference type="ARBA" id="ARBA00022842"/>
    </source>
</evidence>
<keyword evidence="7" id="KW-0812">Transmembrane</keyword>
<reference evidence="9 10" key="1">
    <citation type="submission" date="2024-04" db="EMBL/GenBank/DDBJ databases">
        <title>genome sequences of Mucor flavus KT1a and Helicostylum pulchrum KT1b strains isolation_sourced from the surface of a dry-aged beef.</title>
        <authorList>
            <person name="Toyotome T."/>
            <person name="Hosono M."/>
            <person name="Torimaru M."/>
            <person name="Fukuda K."/>
            <person name="Mikami N."/>
        </authorList>
    </citation>
    <scope>NUCLEOTIDE SEQUENCE [LARGE SCALE GENOMIC DNA]</scope>
    <source>
        <strain evidence="9 10">KT1b</strain>
    </source>
</reference>
<keyword evidence="3" id="KW-0547">Nucleotide-binding</keyword>
<evidence type="ECO:0000256" key="2">
    <source>
        <dbReference type="ARBA" id="ARBA00022723"/>
    </source>
</evidence>
<keyword evidence="4" id="KW-0067">ATP-binding</keyword>
<comment type="subcellular location">
    <subcellularLocation>
        <location evidence="1">Membrane</location>
        <topology evidence="1">Multi-pass membrane protein</topology>
    </subcellularLocation>
</comment>
<keyword evidence="7" id="KW-0472">Membrane</keyword>
<protein>
    <recommendedName>
        <fullName evidence="8">P5A-ATPase transmembrane helical hairpin domain-containing protein</fullName>
    </recommendedName>
</protein>
<keyword evidence="2" id="KW-0479">Metal-binding</keyword>
<feature type="domain" description="P5A-ATPase transmembrane helical hairpin" evidence="8">
    <location>
        <begin position="1"/>
        <end position="65"/>
    </location>
</feature>
<keyword evidence="10" id="KW-1185">Reference proteome</keyword>
<proteinExistence type="predicted"/>
<evidence type="ECO:0000256" key="3">
    <source>
        <dbReference type="ARBA" id="ARBA00022741"/>
    </source>
</evidence>
<evidence type="ECO:0000256" key="7">
    <source>
        <dbReference type="SAM" id="Phobius"/>
    </source>
</evidence>
<evidence type="ECO:0000313" key="10">
    <source>
        <dbReference type="Proteomes" id="UP001476247"/>
    </source>
</evidence>
<dbReference type="InterPro" id="IPR006544">
    <property type="entry name" value="P-type_TPase_V"/>
</dbReference>
<evidence type="ECO:0000313" key="9">
    <source>
        <dbReference type="EMBL" id="GAA5803215.1"/>
    </source>
</evidence>
<evidence type="ECO:0000259" key="8">
    <source>
        <dbReference type="Pfam" id="PF23143"/>
    </source>
</evidence>
<evidence type="ECO:0000256" key="4">
    <source>
        <dbReference type="ARBA" id="ARBA00022840"/>
    </source>
</evidence>
<keyword evidence="6" id="KW-1278">Translocase</keyword>
<dbReference type="InterPro" id="IPR057255">
    <property type="entry name" value="2TM_P5A-ATPase"/>
</dbReference>
<dbReference type="PANTHER" id="PTHR45630">
    <property type="entry name" value="CATION-TRANSPORTING ATPASE-RELATED"/>
    <property type="match status" value="1"/>
</dbReference>
<comment type="caution">
    <text evidence="9">The sequence shown here is derived from an EMBL/GenBank/DDBJ whole genome shotgun (WGS) entry which is preliminary data.</text>
</comment>
<evidence type="ECO:0000256" key="1">
    <source>
        <dbReference type="ARBA" id="ARBA00004141"/>
    </source>
</evidence>
<feature type="transmembrane region" description="Helical" evidence="7">
    <location>
        <begin position="31"/>
        <end position="50"/>
    </location>
</feature>
<keyword evidence="7" id="KW-1133">Transmembrane helix</keyword>
<accession>A0ABP9Y8X9</accession>
<keyword evidence="5" id="KW-0460">Magnesium</keyword>